<dbReference type="SUPFAM" id="SSF52980">
    <property type="entry name" value="Restriction endonuclease-like"/>
    <property type="match status" value="1"/>
</dbReference>
<dbReference type="AlphaFoldDB" id="A0A5A5TL81"/>
<dbReference type="GO" id="GO:0003676">
    <property type="term" value="F:nucleic acid binding"/>
    <property type="evidence" value="ECO:0007669"/>
    <property type="project" value="InterPro"/>
</dbReference>
<proteinExistence type="predicted"/>
<name>A0A5A5TL81_9CHLR</name>
<dbReference type="InterPro" id="IPR011856">
    <property type="entry name" value="tRNA_endonuc-like_dom_sf"/>
</dbReference>
<accession>A0A5A5TL81</accession>
<keyword evidence="2" id="KW-1185">Reference proteome</keyword>
<gene>
    <name evidence="1" type="ORF">KDI_52780</name>
</gene>
<dbReference type="Proteomes" id="UP000322530">
    <property type="component" value="Unassembled WGS sequence"/>
</dbReference>
<evidence type="ECO:0008006" key="3">
    <source>
        <dbReference type="Google" id="ProtNLM"/>
    </source>
</evidence>
<organism evidence="1 2">
    <name type="scientific">Dictyobacter arantiisoli</name>
    <dbReference type="NCBI Taxonomy" id="2014874"/>
    <lineage>
        <taxon>Bacteria</taxon>
        <taxon>Bacillati</taxon>
        <taxon>Chloroflexota</taxon>
        <taxon>Ktedonobacteria</taxon>
        <taxon>Ktedonobacterales</taxon>
        <taxon>Dictyobacteraceae</taxon>
        <taxon>Dictyobacter</taxon>
    </lineage>
</organism>
<dbReference type="Gene3D" id="3.40.1350.10">
    <property type="match status" value="1"/>
</dbReference>
<sequence length="108" mass="12349">MLDGNIEREFDLALIYKAQLIVAECKAEYNPFKAEKQYLHKLAAKANVLGGSYVGKVFITNQPGTGDSIKSFREQAEQYQILIVTKEQLPDIARIMEQEAKNPKYRRI</sequence>
<dbReference type="EMBL" id="BIXY01000136">
    <property type="protein sequence ID" value="GCF11714.1"/>
    <property type="molecule type" value="Genomic_DNA"/>
</dbReference>
<dbReference type="InterPro" id="IPR011335">
    <property type="entry name" value="Restrct_endonuc-II-like"/>
</dbReference>
<evidence type="ECO:0000313" key="1">
    <source>
        <dbReference type="EMBL" id="GCF11714.1"/>
    </source>
</evidence>
<reference evidence="1 2" key="1">
    <citation type="submission" date="2019-01" db="EMBL/GenBank/DDBJ databases">
        <title>Draft genome sequence of Dictyobacter sp. Uno17.</title>
        <authorList>
            <person name="Wang C.M."/>
            <person name="Zheng Y."/>
            <person name="Sakai Y."/>
            <person name="Abe K."/>
            <person name="Yokota A."/>
            <person name="Yabe S."/>
        </authorList>
    </citation>
    <scope>NUCLEOTIDE SEQUENCE [LARGE SCALE GENOMIC DNA]</scope>
    <source>
        <strain evidence="1 2">Uno17</strain>
    </source>
</reference>
<evidence type="ECO:0000313" key="2">
    <source>
        <dbReference type="Proteomes" id="UP000322530"/>
    </source>
</evidence>
<protein>
    <recommendedName>
        <fullName evidence="3">Restriction endonuclease type IV Mrr domain-containing protein</fullName>
    </recommendedName>
</protein>
<comment type="caution">
    <text evidence="1">The sequence shown here is derived from an EMBL/GenBank/DDBJ whole genome shotgun (WGS) entry which is preliminary data.</text>
</comment>